<dbReference type="Pfam" id="PF00170">
    <property type="entry name" value="bZIP_1"/>
    <property type="match status" value="1"/>
</dbReference>
<dbReference type="InterPro" id="IPR051882">
    <property type="entry name" value="ATF_bZIP_TF"/>
</dbReference>
<keyword evidence="9" id="KW-1185">Reference proteome</keyword>
<dbReference type="GO" id="GO:0005634">
    <property type="term" value="C:nucleus"/>
    <property type="evidence" value="ECO:0007669"/>
    <property type="project" value="TreeGrafter"/>
</dbReference>
<dbReference type="PANTHER" id="PTHR46164">
    <property type="entry name" value="ATF6, ISOFORM C"/>
    <property type="match status" value="1"/>
</dbReference>
<protein>
    <submittedName>
        <fullName evidence="10">BZIP domain-containing protein</fullName>
    </submittedName>
</protein>
<keyword evidence="4" id="KW-0238">DNA-binding</keyword>
<dbReference type="SMART" id="SM00338">
    <property type="entry name" value="BRLZ"/>
    <property type="match status" value="1"/>
</dbReference>
<evidence type="ECO:0000256" key="1">
    <source>
        <dbReference type="ARBA" id="ARBA00004167"/>
    </source>
</evidence>
<dbReference type="AlphaFoldDB" id="A0AAF5CVW9"/>
<evidence type="ECO:0000256" key="4">
    <source>
        <dbReference type="ARBA" id="ARBA00023125"/>
    </source>
</evidence>
<dbReference type="PROSITE" id="PS50217">
    <property type="entry name" value="BZIP"/>
    <property type="match status" value="1"/>
</dbReference>
<dbReference type="GO" id="GO:0000981">
    <property type="term" value="F:DNA-binding transcription factor activity, RNA polymerase II-specific"/>
    <property type="evidence" value="ECO:0007669"/>
    <property type="project" value="TreeGrafter"/>
</dbReference>
<dbReference type="GO" id="GO:0016020">
    <property type="term" value="C:membrane"/>
    <property type="evidence" value="ECO:0007669"/>
    <property type="project" value="UniProtKB-SubCell"/>
</dbReference>
<evidence type="ECO:0000259" key="8">
    <source>
        <dbReference type="PROSITE" id="PS50217"/>
    </source>
</evidence>
<dbReference type="CDD" id="cd14686">
    <property type="entry name" value="bZIP"/>
    <property type="match status" value="1"/>
</dbReference>
<evidence type="ECO:0000256" key="2">
    <source>
        <dbReference type="ARBA" id="ARBA00009050"/>
    </source>
</evidence>
<evidence type="ECO:0000256" key="7">
    <source>
        <dbReference type="SAM" id="Coils"/>
    </source>
</evidence>
<dbReference type="InterPro" id="IPR046347">
    <property type="entry name" value="bZIP_sf"/>
</dbReference>
<evidence type="ECO:0000256" key="6">
    <source>
        <dbReference type="ARBA" id="ARBA00023242"/>
    </source>
</evidence>
<accession>A0AAF5CVW9</accession>
<keyword evidence="3" id="KW-0805">Transcription regulation</keyword>
<evidence type="ECO:0000256" key="3">
    <source>
        <dbReference type="ARBA" id="ARBA00023015"/>
    </source>
</evidence>
<dbReference type="WBParaSite" id="TCONS_00002659.p1">
    <property type="protein sequence ID" value="TCONS_00002659.p1"/>
    <property type="gene ID" value="XLOC_002489"/>
</dbReference>
<dbReference type="GO" id="GO:0030968">
    <property type="term" value="P:endoplasmic reticulum unfolded protein response"/>
    <property type="evidence" value="ECO:0007669"/>
    <property type="project" value="TreeGrafter"/>
</dbReference>
<dbReference type="PANTHER" id="PTHR46164:SF3">
    <property type="entry name" value="ATF6, ISOFORM C"/>
    <property type="match status" value="1"/>
</dbReference>
<keyword evidence="5" id="KW-0804">Transcription</keyword>
<dbReference type="SUPFAM" id="SSF57959">
    <property type="entry name" value="Leucine zipper domain"/>
    <property type="match status" value="1"/>
</dbReference>
<dbReference type="Gene3D" id="1.20.5.170">
    <property type="match status" value="1"/>
</dbReference>
<sequence>LLFVMDFSHNDEQHFLDTSILDEFLTPNIIEDINNGVDFGNDPDFDKILNMLNDNDIKDPIEELNYGNCNYYYPINDKTPSSTSSDSGRYSPTSIDSHDSVSNFHCSQQNSSSVFYNSENGLGYSNSSPSSLSDINNSEYIPSPTTTNASYFSQETGSLYENTSMNLPSYLPQHENNVNNISTQHVNTNSVSNVVVLNPVKILHPGSIQLQPIQVLSQQQPQVCFVLDSDNKKVQPSSLKTVNFSKNLNKPLTKDLLVSQSSSKLTVNQVPVNESNSMSFNNIDESESEFIRKREERKAKNRMAAHISRQRKKIEFNEMQNKLRLVEEENIYLKKENLKLKSQIFELEKENESLRCPSEYKPYHKKAKLGAFTAVCMIGLICTFQFTNYFQSSQIHLPMPVNNFKALTTQQRGLQIKEISNDEGRFIRRMGRSLSIKNNTKDMHLIKNTVKSFNQTKFTNCSQFHINDLKVFHLNASEKNKINDELSFWFDKHEKVYEKEESIFFDGMKNFKKKFYNDVLNSGRTMKKKVKKIIGEKESNYPLSLPKVVKKNILNTLVDAMKRRNDTIYVMPKKNYYLLPAINRDNNTVPKMSLLIPSERISNTKSKSEITMLKIECEIVGTEYFNVPKSLFNYDSSNDGRPGFI</sequence>
<dbReference type="GO" id="GO:0000978">
    <property type="term" value="F:RNA polymerase II cis-regulatory region sequence-specific DNA binding"/>
    <property type="evidence" value="ECO:0007669"/>
    <property type="project" value="TreeGrafter"/>
</dbReference>
<proteinExistence type="inferred from homology"/>
<keyword evidence="7" id="KW-0175">Coiled coil</keyword>
<feature type="domain" description="BZIP" evidence="8">
    <location>
        <begin position="293"/>
        <end position="354"/>
    </location>
</feature>
<name>A0AAF5CVW9_STRER</name>
<keyword evidence="6" id="KW-0539">Nucleus</keyword>
<evidence type="ECO:0000313" key="9">
    <source>
        <dbReference type="Proteomes" id="UP000035681"/>
    </source>
</evidence>
<dbReference type="Proteomes" id="UP000035681">
    <property type="component" value="Unplaced"/>
</dbReference>
<comment type="similarity">
    <text evidence="2">Belongs to the bZIP family. ATF subfamily.</text>
</comment>
<feature type="coiled-coil region" evidence="7">
    <location>
        <begin position="309"/>
        <end position="336"/>
    </location>
</feature>
<reference evidence="10" key="1">
    <citation type="submission" date="2024-02" db="UniProtKB">
        <authorList>
            <consortium name="WormBaseParasite"/>
        </authorList>
    </citation>
    <scope>IDENTIFICATION</scope>
</reference>
<organism evidence="9 10">
    <name type="scientific">Strongyloides stercoralis</name>
    <name type="common">Threadworm</name>
    <dbReference type="NCBI Taxonomy" id="6248"/>
    <lineage>
        <taxon>Eukaryota</taxon>
        <taxon>Metazoa</taxon>
        <taxon>Ecdysozoa</taxon>
        <taxon>Nematoda</taxon>
        <taxon>Chromadorea</taxon>
        <taxon>Rhabditida</taxon>
        <taxon>Tylenchina</taxon>
        <taxon>Panagrolaimomorpha</taxon>
        <taxon>Strongyloidoidea</taxon>
        <taxon>Strongyloididae</taxon>
        <taxon>Strongyloides</taxon>
    </lineage>
</organism>
<evidence type="ECO:0000256" key="5">
    <source>
        <dbReference type="ARBA" id="ARBA00023163"/>
    </source>
</evidence>
<dbReference type="InterPro" id="IPR004827">
    <property type="entry name" value="bZIP"/>
</dbReference>
<evidence type="ECO:0000313" key="10">
    <source>
        <dbReference type="WBParaSite" id="TCONS_00002659.p1"/>
    </source>
</evidence>
<comment type="subcellular location">
    <subcellularLocation>
        <location evidence="1">Membrane</location>
        <topology evidence="1">Single-pass membrane protein</topology>
    </subcellularLocation>
</comment>